<dbReference type="GO" id="GO:0003700">
    <property type="term" value="F:DNA-binding transcription factor activity"/>
    <property type="evidence" value="ECO:0007669"/>
    <property type="project" value="InterPro"/>
</dbReference>
<feature type="compositionally biased region" description="Basic and acidic residues" evidence="5">
    <location>
        <begin position="134"/>
        <end position="151"/>
    </location>
</feature>
<keyword evidence="8" id="KW-1185">Reference proteome</keyword>
<evidence type="ECO:0000313" key="7">
    <source>
        <dbReference type="EMBL" id="KAE9448723.1"/>
    </source>
</evidence>
<keyword evidence="3" id="KW-0804">Transcription</keyword>
<evidence type="ECO:0000256" key="3">
    <source>
        <dbReference type="ARBA" id="ARBA00023163"/>
    </source>
</evidence>
<feature type="non-terminal residue" evidence="7">
    <location>
        <position position="1"/>
    </location>
</feature>
<comment type="caution">
    <text evidence="7">The sequence shown here is derived from an EMBL/GenBank/DDBJ whole genome shotgun (WGS) entry which is preliminary data.</text>
</comment>
<evidence type="ECO:0000256" key="2">
    <source>
        <dbReference type="ARBA" id="ARBA00023125"/>
    </source>
</evidence>
<evidence type="ECO:0000259" key="6">
    <source>
        <dbReference type="Pfam" id="PF02365"/>
    </source>
</evidence>
<dbReference type="InterPro" id="IPR036093">
    <property type="entry name" value="NAC_dom_sf"/>
</dbReference>
<organism evidence="7 8">
    <name type="scientific">Rhododendron williamsianum</name>
    <dbReference type="NCBI Taxonomy" id="262921"/>
    <lineage>
        <taxon>Eukaryota</taxon>
        <taxon>Viridiplantae</taxon>
        <taxon>Streptophyta</taxon>
        <taxon>Embryophyta</taxon>
        <taxon>Tracheophyta</taxon>
        <taxon>Spermatophyta</taxon>
        <taxon>Magnoliopsida</taxon>
        <taxon>eudicotyledons</taxon>
        <taxon>Gunneridae</taxon>
        <taxon>Pentapetalae</taxon>
        <taxon>asterids</taxon>
        <taxon>Ericales</taxon>
        <taxon>Ericaceae</taxon>
        <taxon>Ericoideae</taxon>
        <taxon>Rhodoreae</taxon>
        <taxon>Rhododendron</taxon>
    </lineage>
</organism>
<name>A0A6A4KMD1_9ERIC</name>
<keyword evidence="2" id="KW-0238">DNA-binding</keyword>
<protein>
    <recommendedName>
        <fullName evidence="6">NAC domain-containing protein</fullName>
    </recommendedName>
</protein>
<feature type="domain" description="NAC" evidence="6">
    <location>
        <begin position="50"/>
        <end position="112"/>
    </location>
</feature>
<dbReference type="SUPFAM" id="SSF101941">
    <property type="entry name" value="NAC domain"/>
    <property type="match status" value="1"/>
</dbReference>
<keyword evidence="4" id="KW-0539">Nucleus</keyword>
<gene>
    <name evidence="7" type="ORF">C3L33_19371</name>
</gene>
<evidence type="ECO:0000256" key="4">
    <source>
        <dbReference type="ARBA" id="ARBA00023242"/>
    </source>
</evidence>
<dbReference type="PANTHER" id="PTHR31079:SF31">
    <property type="entry name" value="NAC DOMAIN-CONTAINING PROTEIN 75"/>
    <property type="match status" value="1"/>
</dbReference>
<evidence type="ECO:0000256" key="1">
    <source>
        <dbReference type="ARBA" id="ARBA00023015"/>
    </source>
</evidence>
<feature type="region of interest" description="Disordered" evidence="5">
    <location>
        <begin position="106"/>
        <end position="188"/>
    </location>
</feature>
<dbReference type="InterPro" id="IPR044799">
    <property type="entry name" value="SOG1-like"/>
</dbReference>
<sequence length="351" mass="38908">MNKSNSTQLGSISSSDLIDAKLEEHQLCGSKHCPSCGHKLDGKPDWVGLPAGVKFDPTDQELIEHLEAKVESKEYSKSHPLIDEFIPTIEGEDGICYTHPEKLPGLQGLHNRNEEEEENTDRMRLTRRRNAVAQDRENKAGDGEREAKRVQENPGTIHELREEQKARKDELGNAPVPLGAARGGEGRRARGVEDILPDPAAAVQLVGEEQHRWSAADGGGSGSCSSSKEVMAQRKSFDEVGVGEASTLREAAQGTCEERDIQEQQQMPHHHCHGGVPRQQALTPNLHHNVSTKSSGTSHLHILDHEDAFHVSRLMLQNDNFQESSITNPQEAEWLKYSTFWPDPDNPDHHG</sequence>
<accession>A0A6A4KMD1</accession>
<proteinExistence type="predicted"/>
<dbReference type="EMBL" id="QEFC01003397">
    <property type="protein sequence ID" value="KAE9448723.1"/>
    <property type="molecule type" value="Genomic_DNA"/>
</dbReference>
<evidence type="ECO:0000313" key="8">
    <source>
        <dbReference type="Proteomes" id="UP000428333"/>
    </source>
</evidence>
<reference evidence="7 8" key="1">
    <citation type="journal article" date="2019" name="Genome Biol. Evol.">
        <title>The Rhododendron genome and chromosomal organization provide insight into shared whole-genome duplications across the heath family (Ericaceae).</title>
        <authorList>
            <person name="Soza V.L."/>
            <person name="Lindsley D."/>
            <person name="Waalkes A."/>
            <person name="Ramage E."/>
            <person name="Patwardhan R.P."/>
            <person name="Burton J.N."/>
            <person name="Adey A."/>
            <person name="Kumar A."/>
            <person name="Qiu R."/>
            <person name="Shendure J."/>
            <person name="Hall B."/>
        </authorList>
    </citation>
    <scope>NUCLEOTIDE SEQUENCE [LARGE SCALE GENOMIC DNA]</scope>
    <source>
        <strain evidence="7">RSF 1966-606</strain>
    </source>
</reference>
<dbReference type="GO" id="GO:0005634">
    <property type="term" value="C:nucleus"/>
    <property type="evidence" value="ECO:0007669"/>
    <property type="project" value="TreeGrafter"/>
</dbReference>
<feature type="compositionally biased region" description="Basic and acidic residues" evidence="5">
    <location>
        <begin position="158"/>
        <end position="171"/>
    </location>
</feature>
<keyword evidence="1" id="KW-0805">Transcription regulation</keyword>
<evidence type="ECO:0000256" key="5">
    <source>
        <dbReference type="SAM" id="MobiDB-lite"/>
    </source>
</evidence>
<dbReference type="GO" id="GO:0000976">
    <property type="term" value="F:transcription cis-regulatory region binding"/>
    <property type="evidence" value="ECO:0007669"/>
    <property type="project" value="TreeGrafter"/>
</dbReference>
<dbReference type="Pfam" id="PF02365">
    <property type="entry name" value="NAM"/>
    <property type="match status" value="1"/>
</dbReference>
<dbReference type="InterPro" id="IPR003441">
    <property type="entry name" value="NAC-dom"/>
</dbReference>
<feature type="region of interest" description="Disordered" evidence="5">
    <location>
        <begin position="244"/>
        <end position="279"/>
    </location>
</feature>
<feature type="region of interest" description="Disordered" evidence="5">
    <location>
        <begin position="211"/>
        <end position="230"/>
    </location>
</feature>
<dbReference type="AlphaFoldDB" id="A0A6A4KMD1"/>
<dbReference type="Proteomes" id="UP000428333">
    <property type="component" value="Linkage Group LG12"/>
</dbReference>
<dbReference type="OrthoDB" id="2020306at2759"/>
<dbReference type="PANTHER" id="PTHR31079">
    <property type="entry name" value="NAC DOMAIN-CONTAINING PROTEIN 73"/>
    <property type="match status" value="1"/>
</dbReference>